<keyword evidence="2" id="KW-1185">Reference proteome</keyword>
<accession>A0ABQ6IPB7</accession>
<dbReference type="Proteomes" id="UP001157126">
    <property type="component" value="Unassembled WGS sequence"/>
</dbReference>
<reference evidence="2" key="1">
    <citation type="journal article" date="2019" name="Int. J. Syst. Evol. Microbiol.">
        <title>The Global Catalogue of Microorganisms (GCM) 10K type strain sequencing project: providing services to taxonomists for standard genome sequencing and annotation.</title>
        <authorList>
            <consortium name="The Broad Institute Genomics Platform"/>
            <consortium name="The Broad Institute Genome Sequencing Center for Infectious Disease"/>
            <person name="Wu L."/>
            <person name="Ma J."/>
        </authorList>
    </citation>
    <scope>NUCLEOTIDE SEQUENCE [LARGE SCALE GENOMIC DNA]</scope>
    <source>
        <strain evidence="2">NBRC 113072</strain>
    </source>
</reference>
<gene>
    <name evidence="1" type="ORF">GCM10025883_18030</name>
</gene>
<organism evidence="1 2">
    <name type="scientific">Mobilicoccus caccae</name>
    <dbReference type="NCBI Taxonomy" id="1859295"/>
    <lineage>
        <taxon>Bacteria</taxon>
        <taxon>Bacillati</taxon>
        <taxon>Actinomycetota</taxon>
        <taxon>Actinomycetes</taxon>
        <taxon>Micrococcales</taxon>
        <taxon>Dermatophilaceae</taxon>
        <taxon>Mobilicoccus</taxon>
    </lineage>
</organism>
<evidence type="ECO:0008006" key="3">
    <source>
        <dbReference type="Google" id="ProtNLM"/>
    </source>
</evidence>
<dbReference type="EMBL" id="BSUO01000001">
    <property type="protein sequence ID" value="GMA39758.1"/>
    <property type="molecule type" value="Genomic_DNA"/>
</dbReference>
<name>A0ABQ6IPB7_9MICO</name>
<dbReference type="RefSeq" id="WP_284303584.1">
    <property type="nucleotide sequence ID" value="NZ_BSUO01000001.1"/>
</dbReference>
<evidence type="ECO:0000313" key="2">
    <source>
        <dbReference type="Proteomes" id="UP001157126"/>
    </source>
</evidence>
<sequence>MSVVVELDDGSGLLDVVWLGRREVPGIRPGVHLRAEGLVSLRGPKRTMFNPAYEIVPPL</sequence>
<evidence type="ECO:0000313" key="1">
    <source>
        <dbReference type="EMBL" id="GMA39758.1"/>
    </source>
</evidence>
<protein>
    <recommendedName>
        <fullName evidence="3">ATP-dependent DNA helicase RecG</fullName>
    </recommendedName>
</protein>
<proteinExistence type="predicted"/>
<comment type="caution">
    <text evidence="1">The sequence shown here is derived from an EMBL/GenBank/DDBJ whole genome shotgun (WGS) entry which is preliminary data.</text>
</comment>